<feature type="non-terminal residue" evidence="2">
    <location>
        <position position="50"/>
    </location>
</feature>
<reference evidence="2" key="1">
    <citation type="submission" date="2018-05" db="EMBL/GenBank/DDBJ databases">
        <authorList>
            <person name="Lanie J.A."/>
            <person name="Ng W.-L."/>
            <person name="Kazmierczak K.M."/>
            <person name="Andrzejewski T.M."/>
            <person name="Davidsen T.M."/>
            <person name="Wayne K.J."/>
            <person name="Tettelin H."/>
            <person name="Glass J.I."/>
            <person name="Rusch D."/>
            <person name="Podicherti R."/>
            <person name="Tsui H.-C.T."/>
            <person name="Winkler M.E."/>
        </authorList>
    </citation>
    <scope>NUCLEOTIDE SEQUENCE</scope>
</reference>
<dbReference type="InterPro" id="IPR015422">
    <property type="entry name" value="PyrdxlP-dep_Trfase_small"/>
</dbReference>
<dbReference type="SUPFAM" id="SSF53383">
    <property type="entry name" value="PLP-dependent transferases"/>
    <property type="match status" value="1"/>
</dbReference>
<evidence type="ECO:0000259" key="1">
    <source>
        <dbReference type="Pfam" id="PF00155"/>
    </source>
</evidence>
<accession>A0A382V653</accession>
<organism evidence="2">
    <name type="scientific">marine metagenome</name>
    <dbReference type="NCBI Taxonomy" id="408172"/>
    <lineage>
        <taxon>unclassified sequences</taxon>
        <taxon>metagenomes</taxon>
        <taxon>ecological metagenomes</taxon>
    </lineage>
</organism>
<dbReference type="InterPro" id="IPR004839">
    <property type="entry name" value="Aminotransferase_I/II_large"/>
</dbReference>
<dbReference type="EMBL" id="UINC01149477">
    <property type="protein sequence ID" value="SVD41982.1"/>
    <property type="molecule type" value="Genomic_DNA"/>
</dbReference>
<sequence>MSSERVVDYLLEKAGVAVLPGSSFGKYGDDFIRFCYASSKENIQQGLDRI</sequence>
<dbReference type="Gene3D" id="3.90.1150.10">
    <property type="entry name" value="Aspartate Aminotransferase, domain 1"/>
    <property type="match status" value="1"/>
</dbReference>
<dbReference type="Pfam" id="PF00155">
    <property type="entry name" value="Aminotran_1_2"/>
    <property type="match status" value="1"/>
</dbReference>
<dbReference type="GO" id="GO:0030170">
    <property type="term" value="F:pyridoxal phosphate binding"/>
    <property type="evidence" value="ECO:0007669"/>
    <property type="project" value="InterPro"/>
</dbReference>
<proteinExistence type="predicted"/>
<dbReference type="InterPro" id="IPR015424">
    <property type="entry name" value="PyrdxlP-dep_Trfase"/>
</dbReference>
<gene>
    <name evidence="2" type="ORF">METZ01_LOCUS394836</name>
</gene>
<evidence type="ECO:0000313" key="2">
    <source>
        <dbReference type="EMBL" id="SVD41982.1"/>
    </source>
</evidence>
<name>A0A382V653_9ZZZZ</name>
<dbReference type="AlphaFoldDB" id="A0A382V653"/>
<feature type="domain" description="Aminotransferase class I/classII large" evidence="1">
    <location>
        <begin position="5"/>
        <end position="50"/>
    </location>
</feature>
<protein>
    <recommendedName>
        <fullName evidence="1">Aminotransferase class I/classII large domain-containing protein</fullName>
    </recommendedName>
</protein>